<dbReference type="SUPFAM" id="SSF52402">
    <property type="entry name" value="Adenine nucleotide alpha hydrolases-like"/>
    <property type="match status" value="1"/>
</dbReference>
<dbReference type="AlphaFoldDB" id="E1R1Q4"/>
<keyword evidence="3" id="KW-0436">Ligase</keyword>
<dbReference type="PIRSF" id="PIRSF001589">
    <property type="entry name" value="Asn_synthetase_glu-h"/>
    <property type="match status" value="1"/>
</dbReference>
<dbReference type="GO" id="GO:0005524">
    <property type="term" value="F:ATP binding"/>
    <property type="evidence" value="ECO:0007669"/>
    <property type="project" value="UniProtKB-KW"/>
</dbReference>
<keyword evidence="4 11" id="KW-0028">Amino-acid biosynthesis</keyword>
<dbReference type="Gene3D" id="3.60.20.10">
    <property type="entry name" value="Glutamine Phosphoribosylpyrophosphate, subunit 1, domain 1"/>
    <property type="match status" value="1"/>
</dbReference>
<dbReference type="InterPro" id="IPR033738">
    <property type="entry name" value="AsnB_N"/>
</dbReference>
<dbReference type="Gene3D" id="3.40.50.620">
    <property type="entry name" value="HUPs"/>
    <property type="match status" value="1"/>
</dbReference>
<evidence type="ECO:0000313" key="16">
    <source>
        <dbReference type="Proteomes" id="UP000002318"/>
    </source>
</evidence>
<dbReference type="GO" id="GO:0004066">
    <property type="term" value="F:asparagine synthase (glutamine-hydrolyzing) activity"/>
    <property type="evidence" value="ECO:0007669"/>
    <property type="project" value="UniProtKB-EC"/>
</dbReference>
<dbReference type="GO" id="GO:0006529">
    <property type="term" value="P:asparagine biosynthetic process"/>
    <property type="evidence" value="ECO:0007669"/>
    <property type="project" value="UniProtKB-KW"/>
</dbReference>
<evidence type="ECO:0000259" key="14">
    <source>
        <dbReference type="PROSITE" id="PS51278"/>
    </source>
</evidence>
<comment type="pathway">
    <text evidence="9">Amino-acid biosynthesis.</text>
</comment>
<dbReference type="eggNOG" id="COG0367">
    <property type="taxonomic scope" value="Bacteria"/>
</dbReference>
<dbReference type="NCBIfam" id="NF006949">
    <property type="entry name" value="PRK09431.1"/>
    <property type="match status" value="1"/>
</dbReference>
<reference evidence="15 16" key="1">
    <citation type="journal article" date="2010" name="Stand. Genomic Sci.">
        <title>Complete genome sequence of Spirochaeta smaragdinae type strain (SEBR 4228).</title>
        <authorList>
            <person name="Mavromatis K."/>
            <person name="Yasawong M."/>
            <person name="Chertkov O."/>
            <person name="Lapidus A."/>
            <person name="Lucas S."/>
            <person name="Nolan M."/>
            <person name="Del Rio T.G."/>
            <person name="Tice H."/>
            <person name="Cheng J.F."/>
            <person name="Pitluck S."/>
            <person name="Liolios K."/>
            <person name="Ivanova N."/>
            <person name="Tapia R."/>
            <person name="Han C."/>
            <person name="Bruce D."/>
            <person name="Goodwin L."/>
            <person name="Pati A."/>
            <person name="Chen A."/>
            <person name="Palaniappan K."/>
            <person name="Land M."/>
            <person name="Hauser L."/>
            <person name="Chang Y.J."/>
            <person name="Jeffries C.D."/>
            <person name="Detter J.C."/>
            <person name="Rohde M."/>
            <person name="Brambilla E."/>
            <person name="Spring S."/>
            <person name="Goker M."/>
            <person name="Sikorski J."/>
            <person name="Woyke T."/>
            <person name="Bristow J."/>
            <person name="Eisen J.A."/>
            <person name="Markowitz V."/>
            <person name="Hugenholtz P."/>
            <person name="Klenk H.P."/>
            <person name="Kyrpides N.C."/>
        </authorList>
    </citation>
    <scope>NUCLEOTIDE SEQUENCE [LARGE SCALE GENOMIC DNA]</scope>
    <source>
        <strain evidence="16">DSM 11293 / JCM 15392 / SEBR 4228</strain>
    </source>
</reference>
<name>E1R1Q4_SEDSS</name>
<dbReference type="InterPro" id="IPR006426">
    <property type="entry name" value="Asn_synth_AEB"/>
</dbReference>
<keyword evidence="8 11" id="KW-0315">Glutamine amidotransferase</keyword>
<feature type="domain" description="Glutamine amidotransferase type-2" evidence="14">
    <location>
        <begin position="2"/>
        <end position="179"/>
    </location>
</feature>
<sequence length="500" mass="56858">MCGICGIWNAEERPMVETMVERMHHRGPDEEGFYDCANGTLGHARLSIMDPTGGHQPIFNEDKSLAVIANGEIYNYPKLRKKLASKHSFKTNNDSEVLLHLFEEEGPEMVKQLDGMFAFCITNGKSIFLARDPIGIKPLYWGRKKTGKVLFTSEQKTSAGEDCLLSEFPPGCTYSTTRGMERYFTLASKQAEQLPIKQHVSLLRNDLDKAVHKRLMSDVPVGCFLSGGLDSSIISAIVAQEKPDLHTFSVGLEGSSDLEAAKLVASHIGSKHHQYIITKEEIVAELPRIIYHLESFDQDLVRSSIPTYFTAKLAAQEVKVILTGEGADELFGGYTYYRSIPDHAQLHKELLRSIKTLHNINLQRVDRITMAHSIEARVPFLDLKVIETAQRIPVELKLNGKPPVEKWILRKAYEKLLPEKIVWRPKEQFDEGTGMTDLLPQLTSELFSDAQTARLIKKYPEARLRSKEEAYYFFLFQNLFHHDEQMVRQVARWGERPNLE</sequence>
<evidence type="ECO:0000256" key="3">
    <source>
        <dbReference type="ARBA" id="ARBA00022598"/>
    </source>
</evidence>
<comment type="similarity">
    <text evidence="1">Belongs to the asparagine synthetase family.</text>
</comment>
<evidence type="ECO:0000256" key="12">
    <source>
        <dbReference type="PIRSR" id="PIRSR001589-2"/>
    </source>
</evidence>
<evidence type="ECO:0000256" key="1">
    <source>
        <dbReference type="ARBA" id="ARBA00005752"/>
    </source>
</evidence>
<evidence type="ECO:0000256" key="10">
    <source>
        <dbReference type="ARBA" id="ARBA00048741"/>
    </source>
</evidence>
<evidence type="ECO:0000256" key="11">
    <source>
        <dbReference type="PIRSR" id="PIRSR001589-1"/>
    </source>
</evidence>
<dbReference type="Pfam" id="PF13537">
    <property type="entry name" value="GATase_7"/>
    <property type="match status" value="1"/>
</dbReference>
<dbReference type="InterPro" id="IPR029055">
    <property type="entry name" value="Ntn_hydrolases_N"/>
</dbReference>
<feature type="binding site" evidence="12">
    <location>
        <position position="250"/>
    </location>
    <ligand>
        <name>ATP</name>
        <dbReference type="ChEBI" id="CHEBI:30616"/>
    </ligand>
</feature>
<feature type="site" description="Important for beta-aspartyl-AMP intermediate formation" evidence="13">
    <location>
        <position position="325"/>
    </location>
</feature>
<dbReference type="InterPro" id="IPR050795">
    <property type="entry name" value="Asn_Synthetase"/>
</dbReference>
<dbReference type="RefSeq" id="WP_013254893.1">
    <property type="nucleotide sequence ID" value="NC_014364.1"/>
</dbReference>
<evidence type="ECO:0000256" key="9">
    <source>
        <dbReference type="ARBA" id="ARBA00029440"/>
    </source>
</evidence>
<dbReference type="CDD" id="cd00712">
    <property type="entry name" value="AsnB"/>
    <property type="match status" value="1"/>
</dbReference>
<dbReference type="InterPro" id="IPR017932">
    <property type="entry name" value="GATase_2_dom"/>
</dbReference>
<gene>
    <name evidence="15" type="ordered locus">Spirs_2315</name>
</gene>
<keyword evidence="16" id="KW-1185">Reference proteome</keyword>
<dbReference type="GO" id="GO:0005829">
    <property type="term" value="C:cytosol"/>
    <property type="evidence" value="ECO:0007669"/>
    <property type="project" value="TreeGrafter"/>
</dbReference>
<keyword evidence="6 12" id="KW-0067">ATP-binding</keyword>
<dbReference type="KEGG" id="ssm:Spirs_2315"/>
<dbReference type="Proteomes" id="UP000002318">
    <property type="component" value="Chromosome"/>
</dbReference>
<evidence type="ECO:0000256" key="8">
    <source>
        <dbReference type="ARBA" id="ARBA00022962"/>
    </source>
</evidence>
<dbReference type="CDD" id="cd01991">
    <property type="entry name" value="Asn_synthase_B_C"/>
    <property type="match status" value="1"/>
</dbReference>
<evidence type="ECO:0000256" key="5">
    <source>
        <dbReference type="ARBA" id="ARBA00022741"/>
    </source>
</evidence>
<dbReference type="Pfam" id="PF00733">
    <property type="entry name" value="Asn_synthase"/>
    <property type="match status" value="2"/>
</dbReference>
<dbReference type="STRING" id="573413.Spirs_2315"/>
<evidence type="ECO:0000313" key="15">
    <source>
        <dbReference type="EMBL" id="ADK81430.1"/>
    </source>
</evidence>
<dbReference type="FunFam" id="3.40.50.620:FF:000263">
    <property type="entry name" value="Asparagine synthetase"/>
    <property type="match status" value="1"/>
</dbReference>
<evidence type="ECO:0000256" key="6">
    <source>
        <dbReference type="ARBA" id="ARBA00022840"/>
    </source>
</evidence>
<protein>
    <recommendedName>
        <fullName evidence="2">asparagine synthase (glutamine-hydrolyzing)</fullName>
        <ecNumber evidence="2">6.3.5.4</ecNumber>
    </recommendedName>
</protein>
<dbReference type="HOGENOM" id="CLU_014658_2_2_12"/>
<keyword evidence="7 11" id="KW-0061">Asparagine biosynthesis</keyword>
<dbReference type="InterPro" id="IPR014729">
    <property type="entry name" value="Rossmann-like_a/b/a_fold"/>
</dbReference>
<accession>E1R1Q4</accession>
<dbReference type="PANTHER" id="PTHR11772:SF2">
    <property type="entry name" value="ASPARAGINE SYNTHETASE [GLUTAMINE-HYDROLYZING]"/>
    <property type="match status" value="1"/>
</dbReference>
<dbReference type="EC" id="6.3.5.4" evidence="2"/>
<evidence type="ECO:0000256" key="7">
    <source>
        <dbReference type="ARBA" id="ARBA00022888"/>
    </source>
</evidence>
<dbReference type="PROSITE" id="PS51278">
    <property type="entry name" value="GATASE_TYPE_2"/>
    <property type="match status" value="1"/>
</dbReference>
<dbReference type="SUPFAM" id="SSF56235">
    <property type="entry name" value="N-terminal nucleophile aminohydrolases (Ntn hydrolases)"/>
    <property type="match status" value="1"/>
</dbReference>
<organism evidence="15 16">
    <name type="scientific">Sediminispirochaeta smaragdinae (strain DSM 11293 / JCM 15392 / SEBR 4228)</name>
    <name type="common">Spirochaeta smaragdinae</name>
    <dbReference type="NCBI Taxonomy" id="573413"/>
    <lineage>
        <taxon>Bacteria</taxon>
        <taxon>Pseudomonadati</taxon>
        <taxon>Spirochaetota</taxon>
        <taxon>Spirochaetia</taxon>
        <taxon>Spirochaetales</taxon>
        <taxon>Spirochaetaceae</taxon>
        <taxon>Sediminispirochaeta</taxon>
    </lineage>
</organism>
<keyword evidence="5 12" id="KW-0547">Nucleotide-binding</keyword>
<dbReference type="EMBL" id="CP002116">
    <property type="protein sequence ID" value="ADK81430.1"/>
    <property type="molecule type" value="Genomic_DNA"/>
</dbReference>
<dbReference type="MEROPS" id="C44.001"/>
<dbReference type="OrthoDB" id="9763290at2"/>
<proteinExistence type="inferred from homology"/>
<evidence type="ECO:0000256" key="2">
    <source>
        <dbReference type="ARBA" id="ARBA00012737"/>
    </source>
</evidence>
<comment type="catalytic activity">
    <reaction evidence="10">
        <text>L-aspartate + L-glutamine + ATP + H2O = L-asparagine + L-glutamate + AMP + diphosphate + H(+)</text>
        <dbReference type="Rhea" id="RHEA:12228"/>
        <dbReference type="ChEBI" id="CHEBI:15377"/>
        <dbReference type="ChEBI" id="CHEBI:15378"/>
        <dbReference type="ChEBI" id="CHEBI:29985"/>
        <dbReference type="ChEBI" id="CHEBI:29991"/>
        <dbReference type="ChEBI" id="CHEBI:30616"/>
        <dbReference type="ChEBI" id="CHEBI:33019"/>
        <dbReference type="ChEBI" id="CHEBI:58048"/>
        <dbReference type="ChEBI" id="CHEBI:58359"/>
        <dbReference type="ChEBI" id="CHEBI:456215"/>
        <dbReference type="EC" id="6.3.5.4"/>
    </reaction>
</comment>
<evidence type="ECO:0000256" key="13">
    <source>
        <dbReference type="PIRSR" id="PIRSR001589-3"/>
    </source>
</evidence>
<dbReference type="InterPro" id="IPR001962">
    <property type="entry name" value="Asn_synthase"/>
</dbReference>
<dbReference type="PANTHER" id="PTHR11772">
    <property type="entry name" value="ASPARAGINE SYNTHETASE"/>
    <property type="match status" value="1"/>
</dbReference>
<evidence type="ECO:0000256" key="4">
    <source>
        <dbReference type="ARBA" id="ARBA00022605"/>
    </source>
</evidence>
<feature type="active site" description="For GATase activity" evidence="11">
    <location>
        <position position="2"/>
    </location>
</feature>
<feature type="binding site" evidence="12">
    <location>
        <position position="94"/>
    </location>
    <ligand>
        <name>L-glutamine</name>
        <dbReference type="ChEBI" id="CHEBI:58359"/>
    </ligand>
</feature>